<dbReference type="Proteomes" id="UP001164250">
    <property type="component" value="Chromosome 8"/>
</dbReference>
<protein>
    <submittedName>
        <fullName evidence="1">Uncharacterized protein</fullName>
    </submittedName>
</protein>
<name>A0ACC1AVJ4_9ROSI</name>
<organism evidence="1 2">
    <name type="scientific">Pistacia atlantica</name>
    <dbReference type="NCBI Taxonomy" id="434234"/>
    <lineage>
        <taxon>Eukaryota</taxon>
        <taxon>Viridiplantae</taxon>
        <taxon>Streptophyta</taxon>
        <taxon>Embryophyta</taxon>
        <taxon>Tracheophyta</taxon>
        <taxon>Spermatophyta</taxon>
        <taxon>Magnoliopsida</taxon>
        <taxon>eudicotyledons</taxon>
        <taxon>Gunneridae</taxon>
        <taxon>Pentapetalae</taxon>
        <taxon>rosids</taxon>
        <taxon>malvids</taxon>
        <taxon>Sapindales</taxon>
        <taxon>Anacardiaceae</taxon>
        <taxon>Pistacia</taxon>
    </lineage>
</organism>
<sequence>MASSSLSFSILLCINFGYFNGSQCVMSDHILLCSYWRKESENVDDDQDFRAVEDGFVAVTPFSLSSTMQSEIQTLVSDWIVAAKCK</sequence>
<comment type="caution">
    <text evidence="1">The sequence shown here is derived from an EMBL/GenBank/DDBJ whole genome shotgun (WGS) entry which is preliminary data.</text>
</comment>
<gene>
    <name evidence="1" type="ORF">Patl1_13490</name>
</gene>
<evidence type="ECO:0000313" key="2">
    <source>
        <dbReference type="Proteomes" id="UP001164250"/>
    </source>
</evidence>
<evidence type="ECO:0000313" key="1">
    <source>
        <dbReference type="EMBL" id="KAJ0090670.1"/>
    </source>
</evidence>
<accession>A0ACC1AVJ4</accession>
<dbReference type="EMBL" id="CM047904">
    <property type="protein sequence ID" value="KAJ0090670.1"/>
    <property type="molecule type" value="Genomic_DNA"/>
</dbReference>
<proteinExistence type="predicted"/>
<keyword evidence="2" id="KW-1185">Reference proteome</keyword>
<reference evidence="2" key="1">
    <citation type="journal article" date="2023" name="G3 (Bethesda)">
        <title>Genome assembly and association tests identify interacting loci associated with vigor, precocity, and sex in interspecific pistachio rootstocks.</title>
        <authorList>
            <person name="Palmer W."/>
            <person name="Jacygrad E."/>
            <person name="Sagayaradj S."/>
            <person name="Cavanaugh K."/>
            <person name="Han R."/>
            <person name="Bertier L."/>
            <person name="Beede B."/>
            <person name="Kafkas S."/>
            <person name="Golino D."/>
            <person name="Preece J."/>
            <person name="Michelmore R."/>
        </authorList>
    </citation>
    <scope>NUCLEOTIDE SEQUENCE [LARGE SCALE GENOMIC DNA]</scope>
</reference>